<feature type="domain" description="NAD(P)-binding" evidence="1">
    <location>
        <begin position="7"/>
        <end position="121"/>
    </location>
</feature>
<dbReference type="InterPro" id="IPR051604">
    <property type="entry name" value="Ergot_Alk_Oxidoreductase"/>
</dbReference>
<dbReference type="RefSeq" id="WP_089480723.1">
    <property type="nucleotide sequence ID" value="NZ_MUGS01000038.1"/>
</dbReference>
<proteinExistence type="predicted"/>
<dbReference type="Proteomes" id="UP000214684">
    <property type="component" value="Unassembled WGS sequence"/>
</dbReference>
<sequence>MKIVITGSLGNISKPLAIELVQKGHSVTIISSKPEKQKDIEDLGAISAIGSIEDVDFLINTFQVADVVYCMLPPFKFRENPNLDARAEAFRIAQNYTKAIEKSGIKRVIHLSSIGAHLEFGNGLLAFHFIAEKVFKELPADVIVTTMRPVGFYYNLYEFIEPIHGKGFLDSFIGKILTIKYYGLKGFFQGKKGLIMSNYGAKDKMPWVSPLDIASVVAEEITTLGSGREVRYVASEVLTCQEIASILGKAIGKSYLKWETISDRQMLSALKQFGIPSILAQDITEMNASMHTGLLFEDYYKNLPNLGKVKFDEFAKEFAIKYNQQ</sequence>
<evidence type="ECO:0000259" key="1">
    <source>
        <dbReference type="Pfam" id="PF13460"/>
    </source>
</evidence>
<evidence type="ECO:0000313" key="2">
    <source>
        <dbReference type="EMBL" id="OXG03635.1"/>
    </source>
</evidence>
<dbReference type="InterPro" id="IPR036291">
    <property type="entry name" value="NAD(P)-bd_dom_sf"/>
</dbReference>
<dbReference type="PANTHER" id="PTHR43162">
    <property type="match status" value="1"/>
</dbReference>
<protein>
    <submittedName>
        <fullName evidence="2">NAD-dependent dehydratase</fullName>
    </submittedName>
</protein>
<accession>A0A227P3K7</accession>
<dbReference type="OrthoDB" id="2149806at2"/>
<evidence type="ECO:0000313" key="3">
    <source>
        <dbReference type="Proteomes" id="UP000214684"/>
    </source>
</evidence>
<dbReference type="EMBL" id="MUGS01000038">
    <property type="protein sequence ID" value="OXG03635.1"/>
    <property type="molecule type" value="Genomic_DNA"/>
</dbReference>
<dbReference type="Gene3D" id="3.90.25.10">
    <property type="entry name" value="UDP-galactose 4-epimerase, domain 1"/>
    <property type="match status" value="1"/>
</dbReference>
<gene>
    <name evidence="2" type="ORF">B0A64_17120</name>
</gene>
<comment type="caution">
    <text evidence="2">The sequence shown here is derived from an EMBL/GenBank/DDBJ whole genome shotgun (WGS) entry which is preliminary data.</text>
</comment>
<keyword evidence="3" id="KW-1185">Reference proteome</keyword>
<name>A0A227P3K7_9FLAO</name>
<dbReference type="AlphaFoldDB" id="A0A227P3K7"/>
<reference evidence="2 3" key="1">
    <citation type="submission" date="2016-11" db="EMBL/GenBank/DDBJ databases">
        <title>Whole genomes of Flavobacteriaceae.</title>
        <authorList>
            <person name="Stine C."/>
            <person name="Li C."/>
            <person name="Tadesse D."/>
        </authorList>
    </citation>
    <scope>NUCLEOTIDE SEQUENCE [LARGE SCALE GENOMIC DNA]</scope>
    <source>
        <strain evidence="2 3">DSM 24704</strain>
    </source>
</reference>
<dbReference type="InterPro" id="IPR016040">
    <property type="entry name" value="NAD(P)-bd_dom"/>
</dbReference>
<dbReference type="SUPFAM" id="SSF51735">
    <property type="entry name" value="NAD(P)-binding Rossmann-fold domains"/>
    <property type="match status" value="1"/>
</dbReference>
<dbReference type="Gene3D" id="3.40.50.720">
    <property type="entry name" value="NAD(P)-binding Rossmann-like Domain"/>
    <property type="match status" value="1"/>
</dbReference>
<dbReference type="Pfam" id="PF13460">
    <property type="entry name" value="NAD_binding_10"/>
    <property type="match status" value="1"/>
</dbReference>
<organism evidence="2 3">
    <name type="scientific">Flavobacterium araucananum</name>
    <dbReference type="NCBI Taxonomy" id="946678"/>
    <lineage>
        <taxon>Bacteria</taxon>
        <taxon>Pseudomonadati</taxon>
        <taxon>Bacteroidota</taxon>
        <taxon>Flavobacteriia</taxon>
        <taxon>Flavobacteriales</taxon>
        <taxon>Flavobacteriaceae</taxon>
        <taxon>Flavobacterium</taxon>
    </lineage>
</organism>
<dbReference type="PANTHER" id="PTHR43162:SF1">
    <property type="entry name" value="PRESTALK A DIFFERENTIATION PROTEIN A"/>
    <property type="match status" value="1"/>
</dbReference>